<dbReference type="GO" id="GO:0005829">
    <property type="term" value="C:cytosol"/>
    <property type="evidence" value="ECO:0007669"/>
    <property type="project" value="TreeGrafter"/>
</dbReference>
<evidence type="ECO:0000313" key="9">
    <source>
        <dbReference type="Proteomes" id="UP000176778"/>
    </source>
</evidence>
<dbReference type="EC" id="2.7.2.3" evidence="2 7"/>
<dbReference type="GO" id="GO:0005524">
    <property type="term" value="F:ATP binding"/>
    <property type="evidence" value="ECO:0007669"/>
    <property type="project" value="UniProtKB-KW"/>
</dbReference>
<keyword evidence="4" id="KW-0547">Nucleotide-binding</keyword>
<dbReference type="GO" id="GO:0006096">
    <property type="term" value="P:glycolytic process"/>
    <property type="evidence" value="ECO:0007669"/>
    <property type="project" value="InterPro"/>
</dbReference>
<gene>
    <name evidence="8" type="ORF">A2Y68_01655</name>
</gene>
<evidence type="ECO:0000256" key="3">
    <source>
        <dbReference type="ARBA" id="ARBA00022679"/>
    </source>
</evidence>
<accession>A0A1F7X583</accession>
<dbReference type="GO" id="GO:0006094">
    <property type="term" value="P:gluconeogenesis"/>
    <property type="evidence" value="ECO:0007669"/>
    <property type="project" value="TreeGrafter"/>
</dbReference>
<evidence type="ECO:0000313" key="8">
    <source>
        <dbReference type="EMBL" id="OGM10131.1"/>
    </source>
</evidence>
<comment type="catalytic activity">
    <reaction evidence="1 7">
        <text>(2R)-3-phosphoglycerate + ATP = (2R)-3-phospho-glyceroyl phosphate + ADP</text>
        <dbReference type="Rhea" id="RHEA:14801"/>
        <dbReference type="ChEBI" id="CHEBI:30616"/>
        <dbReference type="ChEBI" id="CHEBI:57604"/>
        <dbReference type="ChEBI" id="CHEBI:58272"/>
        <dbReference type="ChEBI" id="CHEBI:456216"/>
        <dbReference type="EC" id="2.7.2.3"/>
    </reaction>
</comment>
<reference evidence="8 9" key="1">
    <citation type="journal article" date="2016" name="Nat. Commun.">
        <title>Thousands of microbial genomes shed light on interconnected biogeochemical processes in an aquifer system.</title>
        <authorList>
            <person name="Anantharaman K."/>
            <person name="Brown C.T."/>
            <person name="Hug L.A."/>
            <person name="Sharon I."/>
            <person name="Castelle C.J."/>
            <person name="Probst A.J."/>
            <person name="Thomas B.C."/>
            <person name="Singh A."/>
            <person name="Wilkins M.J."/>
            <person name="Karaoz U."/>
            <person name="Brodie E.L."/>
            <person name="Williams K.H."/>
            <person name="Hubbard S.S."/>
            <person name="Banfield J.F."/>
        </authorList>
    </citation>
    <scope>NUCLEOTIDE SEQUENCE [LARGE SCALE GENOMIC DNA]</scope>
</reference>
<sequence>MNLPSVQDLEVRAKKVLLRVDLDVPDGEDYRLQALVPTLKLLSEKGAEITLIGHRGRPEGKTVEELKVGPVEERLRKLAGAVEFEVLENLRFDPGEEANNTAFAQKLAQGADFFVNEAFADSHRSHASIVALPKLLPHAAGLRFIQEVEKLGQVLENPQRPLVIILGGSKKDKVELVKPLAEVADKLLVGGRLPEYLGFEESIRSLGPNEKIVTANLVMDKEDITINSIERFESEIEKAKTIVIAGPMGKYEDEGHRQGTQRVFAKVAESDAYKVTGGGDSHVVVSLYKLENKFDWISVGGGAMLEFLAKKTLPGIEALLE</sequence>
<dbReference type="Proteomes" id="UP000176778">
    <property type="component" value="Unassembled WGS sequence"/>
</dbReference>
<dbReference type="PRINTS" id="PR00477">
    <property type="entry name" value="PHGLYCKINASE"/>
</dbReference>
<comment type="similarity">
    <text evidence="7">Belongs to the phosphoglycerate kinase family.</text>
</comment>
<evidence type="ECO:0000256" key="1">
    <source>
        <dbReference type="ARBA" id="ARBA00000642"/>
    </source>
</evidence>
<dbReference type="Gene3D" id="3.40.50.1260">
    <property type="entry name" value="Phosphoglycerate kinase, N-terminal domain"/>
    <property type="match status" value="4"/>
</dbReference>
<dbReference type="EMBL" id="MGFR01000001">
    <property type="protein sequence ID" value="OGM10131.1"/>
    <property type="molecule type" value="Genomic_DNA"/>
</dbReference>
<comment type="caution">
    <text evidence="8">The sequence shown here is derived from an EMBL/GenBank/DDBJ whole genome shotgun (WGS) entry which is preliminary data.</text>
</comment>
<dbReference type="Pfam" id="PF00162">
    <property type="entry name" value="PGK"/>
    <property type="match status" value="3"/>
</dbReference>
<dbReference type="InterPro" id="IPR001576">
    <property type="entry name" value="Phosphoglycerate_kinase"/>
</dbReference>
<dbReference type="AlphaFoldDB" id="A0A1F7X583"/>
<dbReference type="PANTHER" id="PTHR11406">
    <property type="entry name" value="PHOSPHOGLYCERATE KINASE"/>
    <property type="match status" value="1"/>
</dbReference>
<evidence type="ECO:0000256" key="4">
    <source>
        <dbReference type="ARBA" id="ARBA00022741"/>
    </source>
</evidence>
<proteinExistence type="inferred from homology"/>
<dbReference type="InterPro" id="IPR036043">
    <property type="entry name" value="Phosphoglycerate_kinase_sf"/>
</dbReference>
<evidence type="ECO:0000256" key="2">
    <source>
        <dbReference type="ARBA" id="ARBA00013061"/>
    </source>
</evidence>
<dbReference type="STRING" id="1802479.A2Y68_01655"/>
<organism evidence="8 9">
    <name type="scientific">Candidatus Woesebacteria bacterium RBG_13_46_13</name>
    <dbReference type="NCBI Taxonomy" id="1802479"/>
    <lineage>
        <taxon>Bacteria</taxon>
        <taxon>Candidatus Woeseibacteriota</taxon>
    </lineage>
</organism>
<dbReference type="PANTHER" id="PTHR11406:SF23">
    <property type="entry name" value="PHOSPHOGLYCERATE KINASE 1, CHLOROPLASTIC-RELATED"/>
    <property type="match status" value="1"/>
</dbReference>
<evidence type="ECO:0000256" key="7">
    <source>
        <dbReference type="RuleBase" id="RU000532"/>
    </source>
</evidence>
<protein>
    <recommendedName>
        <fullName evidence="2 7">Phosphoglycerate kinase</fullName>
        <ecNumber evidence="2 7">2.7.2.3</ecNumber>
    </recommendedName>
</protein>
<dbReference type="GO" id="GO:0043531">
    <property type="term" value="F:ADP binding"/>
    <property type="evidence" value="ECO:0007669"/>
    <property type="project" value="TreeGrafter"/>
</dbReference>
<keyword evidence="3 7" id="KW-0808">Transferase</keyword>
<evidence type="ECO:0000256" key="6">
    <source>
        <dbReference type="ARBA" id="ARBA00022840"/>
    </source>
</evidence>
<name>A0A1F7X583_9BACT</name>
<dbReference type="GO" id="GO:0004618">
    <property type="term" value="F:phosphoglycerate kinase activity"/>
    <property type="evidence" value="ECO:0007669"/>
    <property type="project" value="UniProtKB-EC"/>
</dbReference>
<dbReference type="InterPro" id="IPR015824">
    <property type="entry name" value="Phosphoglycerate_kinase_N"/>
</dbReference>
<evidence type="ECO:0000256" key="5">
    <source>
        <dbReference type="ARBA" id="ARBA00022777"/>
    </source>
</evidence>
<keyword evidence="6" id="KW-0067">ATP-binding</keyword>
<dbReference type="SUPFAM" id="SSF53748">
    <property type="entry name" value="Phosphoglycerate kinase"/>
    <property type="match status" value="1"/>
</dbReference>
<keyword evidence="5 7" id="KW-0418">Kinase</keyword>